<evidence type="ECO:0000256" key="3">
    <source>
        <dbReference type="ARBA" id="ARBA00023163"/>
    </source>
</evidence>
<dbReference type="PROSITE" id="PS50949">
    <property type="entry name" value="HTH_GNTR"/>
    <property type="match status" value="1"/>
</dbReference>
<sequence length="254" mass="27357">MAGQAMREQPLYREIVERLGGEIADGQYRLGSRLPTEAALCHRFQASRHTIRAALKQLQETGLIRRRQGSGSVVVSDRPQTRFASSIASIDDLMQYAASTRLEVLAADPPRPAAALSQRIGRPLEGPRPLEGEWVRIRALRRAAAPAEGAPIALTEIWLPAAFADVAPEIGRQGLPVCRLIERRHGARVTLVRQSIAAAAAEAGDAALLGLPSGAPLLCIDRIYEAASGEVLEVALNRHPADRFSYGLTLRAAG</sequence>
<dbReference type="SMART" id="SM00345">
    <property type="entry name" value="HTH_GNTR"/>
    <property type="match status" value="1"/>
</dbReference>
<reference evidence="6" key="1">
    <citation type="journal article" date="2019" name="Int. J. Syst. Evol. Microbiol.">
        <title>The Global Catalogue of Microorganisms (GCM) 10K type strain sequencing project: providing services to taxonomists for standard genome sequencing and annotation.</title>
        <authorList>
            <consortium name="The Broad Institute Genomics Platform"/>
            <consortium name="The Broad Institute Genome Sequencing Center for Infectious Disease"/>
            <person name="Wu L."/>
            <person name="Ma J."/>
        </authorList>
    </citation>
    <scope>NUCLEOTIDE SEQUENCE [LARGE SCALE GENOMIC DNA]</scope>
    <source>
        <strain evidence="6">KCTC 42964</strain>
    </source>
</reference>
<dbReference type="InterPro" id="IPR036390">
    <property type="entry name" value="WH_DNA-bd_sf"/>
</dbReference>
<dbReference type="InterPro" id="IPR000524">
    <property type="entry name" value="Tscrpt_reg_HTH_GntR"/>
</dbReference>
<dbReference type="InterPro" id="IPR050679">
    <property type="entry name" value="Bact_HTH_transcr_reg"/>
</dbReference>
<keyword evidence="2" id="KW-0238">DNA-binding</keyword>
<proteinExistence type="predicted"/>
<dbReference type="EMBL" id="JBHRTR010000023">
    <property type="protein sequence ID" value="MFC3227421.1"/>
    <property type="molecule type" value="Genomic_DNA"/>
</dbReference>
<comment type="caution">
    <text evidence="5">The sequence shown here is derived from an EMBL/GenBank/DDBJ whole genome shotgun (WGS) entry which is preliminary data.</text>
</comment>
<dbReference type="InterPro" id="IPR011663">
    <property type="entry name" value="UTRA"/>
</dbReference>
<keyword evidence="3" id="KW-0804">Transcription</keyword>
<dbReference type="Gene3D" id="1.10.10.10">
    <property type="entry name" value="Winged helix-like DNA-binding domain superfamily/Winged helix DNA-binding domain"/>
    <property type="match status" value="1"/>
</dbReference>
<keyword evidence="1" id="KW-0805">Transcription regulation</keyword>
<dbReference type="Pfam" id="PF07702">
    <property type="entry name" value="UTRA"/>
    <property type="match status" value="1"/>
</dbReference>
<dbReference type="InterPro" id="IPR036388">
    <property type="entry name" value="WH-like_DNA-bd_sf"/>
</dbReference>
<dbReference type="RefSeq" id="WP_379899589.1">
    <property type="nucleotide sequence ID" value="NZ_JBHRTR010000023.1"/>
</dbReference>
<accession>A0ABV7KZ82</accession>
<dbReference type="Pfam" id="PF00392">
    <property type="entry name" value="GntR"/>
    <property type="match status" value="1"/>
</dbReference>
<dbReference type="PRINTS" id="PR00035">
    <property type="entry name" value="HTHGNTR"/>
</dbReference>
<name>A0ABV7KZ82_9PROT</name>
<dbReference type="PANTHER" id="PTHR44846:SF1">
    <property type="entry name" value="MANNOSYL-D-GLYCERATE TRANSPORT_METABOLISM SYSTEM REPRESSOR MNGR-RELATED"/>
    <property type="match status" value="1"/>
</dbReference>
<dbReference type="SUPFAM" id="SSF46785">
    <property type="entry name" value="Winged helix' DNA-binding domain"/>
    <property type="match status" value="1"/>
</dbReference>
<evidence type="ECO:0000259" key="4">
    <source>
        <dbReference type="PROSITE" id="PS50949"/>
    </source>
</evidence>
<feature type="domain" description="HTH gntR-type" evidence="4">
    <location>
        <begin position="9"/>
        <end position="77"/>
    </location>
</feature>
<gene>
    <name evidence="5" type="ORF">ACFOGJ_09280</name>
</gene>
<dbReference type="CDD" id="cd07377">
    <property type="entry name" value="WHTH_GntR"/>
    <property type="match status" value="1"/>
</dbReference>
<organism evidence="5 6">
    <name type="scientific">Marinibaculum pumilum</name>
    <dbReference type="NCBI Taxonomy" id="1766165"/>
    <lineage>
        <taxon>Bacteria</taxon>
        <taxon>Pseudomonadati</taxon>
        <taxon>Pseudomonadota</taxon>
        <taxon>Alphaproteobacteria</taxon>
        <taxon>Rhodospirillales</taxon>
        <taxon>Rhodospirillaceae</taxon>
        <taxon>Marinibaculum</taxon>
    </lineage>
</organism>
<dbReference type="SMART" id="SM00866">
    <property type="entry name" value="UTRA"/>
    <property type="match status" value="1"/>
</dbReference>
<dbReference type="Gene3D" id="3.40.1410.10">
    <property type="entry name" value="Chorismate lyase-like"/>
    <property type="match status" value="1"/>
</dbReference>
<keyword evidence="6" id="KW-1185">Reference proteome</keyword>
<evidence type="ECO:0000313" key="6">
    <source>
        <dbReference type="Proteomes" id="UP001595528"/>
    </source>
</evidence>
<dbReference type="PANTHER" id="PTHR44846">
    <property type="entry name" value="MANNOSYL-D-GLYCERATE TRANSPORT/METABOLISM SYSTEM REPRESSOR MNGR-RELATED"/>
    <property type="match status" value="1"/>
</dbReference>
<dbReference type="SUPFAM" id="SSF64288">
    <property type="entry name" value="Chorismate lyase-like"/>
    <property type="match status" value="1"/>
</dbReference>
<dbReference type="Proteomes" id="UP001595528">
    <property type="component" value="Unassembled WGS sequence"/>
</dbReference>
<evidence type="ECO:0000313" key="5">
    <source>
        <dbReference type="EMBL" id="MFC3227421.1"/>
    </source>
</evidence>
<protein>
    <submittedName>
        <fullName evidence="5">GntR family transcriptional regulator</fullName>
    </submittedName>
</protein>
<dbReference type="InterPro" id="IPR028978">
    <property type="entry name" value="Chorismate_lyase_/UTRA_dom_sf"/>
</dbReference>
<evidence type="ECO:0000256" key="1">
    <source>
        <dbReference type="ARBA" id="ARBA00023015"/>
    </source>
</evidence>
<evidence type="ECO:0000256" key="2">
    <source>
        <dbReference type="ARBA" id="ARBA00023125"/>
    </source>
</evidence>